<protein>
    <submittedName>
        <fullName evidence="1">Uncharacterized protein</fullName>
    </submittedName>
</protein>
<dbReference type="EMBL" id="AP015041">
    <property type="protein sequence ID" value="BAT93837.1"/>
    <property type="molecule type" value="Genomic_DNA"/>
</dbReference>
<keyword evidence="2" id="KW-1185">Reference proteome</keyword>
<gene>
    <name evidence="1" type="primary">Vigan.08G037700</name>
    <name evidence="1" type="ORF">VIGAN_08037700</name>
</gene>
<organism evidence="1 2">
    <name type="scientific">Vigna angularis var. angularis</name>
    <dbReference type="NCBI Taxonomy" id="157739"/>
    <lineage>
        <taxon>Eukaryota</taxon>
        <taxon>Viridiplantae</taxon>
        <taxon>Streptophyta</taxon>
        <taxon>Embryophyta</taxon>
        <taxon>Tracheophyta</taxon>
        <taxon>Spermatophyta</taxon>
        <taxon>Magnoliopsida</taxon>
        <taxon>eudicotyledons</taxon>
        <taxon>Gunneridae</taxon>
        <taxon>Pentapetalae</taxon>
        <taxon>rosids</taxon>
        <taxon>fabids</taxon>
        <taxon>Fabales</taxon>
        <taxon>Fabaceae</taxon>
        <taxon>Papilionoideae</taxon>
        <taxon>50 kb inversion clade</taxon>
        <taxon>NPAAA clade</taxon>
        <taxon>indigoferoid/millettioid clade</taxon>
        <taxon>Phaseoleae</taxon>
        <taxon>Vigna</taxon>
    </lineage>
</organism>
<name>A0A0S3SLW0_PHAAN</name>
<accession>A0A0S3SLW0</accession>
<reference evidence="1 2" key="1">
    <citation type="journal article" date="2015" name="Sci. Rep.">
        <title>The power of single molecule real-time sequencing technology in the de novo assembly of a eukaryotic genome.</title>
        <authorList>
            <person name="Sakai H."/>
            <person name="Naito K."/>
            <person name="Ogiso-Tanaka E."/>
            <person name="Takahashi Y."/>
            <person name="Iseki K."/>
            <person name="Muto C."/>
            <person name="Satou K."/>
            <person name="Teruya K."/>
            <person name="Shiroma A."/>
            <person name="Shimoji M."/>
            <person name="Hirano T."/>
            <person name="Itoh T."/>
            <person name="Kaga A."/>
            <person name="Tomooka N."/>
        </authorList>
    </citation>
    <scope>NUCLEOTIDE SEQUENCE [LARGE SCALE GENOMIC DNA]</scope>
    <source>
        <strain evidence="2">cv. Shumari</strain>
    </source>
</reference>
<evidence type="ECO:0000313" key="1">
    <source>
        <dbReference type="EMBL" id="BAT93837.1"/>
    </source>
</evidence>
<dbReference type="Proteomes" id="UP000291084">
    <property type="component" value="Chromosome 8"/>
</dbReference>
<sequence>MWCHICVKMLMGSTVVKILASFVIYCRICDGLLGCQSMIFLRHKKSTLNSVPDTTLGFKFGACCKFSGFA</sequence>
<dbReference type="AlphaFoldDB" id="A0A0S3SLW0"/>
<evidence type="ECO:0000313" key="2">
    <source>
        <dbReference type="Proteomes" id="UP000291084"/>
    </source>
</evidence>
<proteinExistence type="predicted"/>